<dbReference type="AlphaFoldDB" id="A0A7M7NZL0"/>
<dbReference type="OrthoDB" id="261433at2759"/>
<feature type="domain" description="Fibronectin type-III" evidence="2">
    <location>
        <begin position="550"/>
        <end position="646"/>
    </location>
</feature>
<dbReference type="InParanoid" id="A0A7M7NZL0"/>
<proteinExistence type="predicted"/>
<keyword evidence="1" id="KW-0677">Repeat</keyword>
<dbReference type="SUPFAM" id="SSF49265">
    <property type="entry name" value="Fibronectin type III"/>
    <property type="match status" value="8"/>
</dbReference>
<reference evidence="3" key="2">
    <citation type="submission" date="2021-01" db="UniProtKB">
        <authorList>
            <consortium name="EnsemblMetazoa"/>
        </authorList>
    </citation>
    <scope>IDENTIFICATION</scope>
</reference>
<organism evidence="3 4">
    <name type="scientific">Strongylocentrotus purpuratus</name>
    <name type="common">Purple sea urchin</name>
    <dbReference type="NCBI Taxonomy" id="7668"/>
    <lineage>
        <taxon>Eukaryota</taxon>
        <taxon>Metazoa</taxon>
        <taxon>Echinodermata</taxon>
        <taxon>Eleutherozoa</taxon>
        <taxon>Echinozoa</taxon>
        <taxon>Echinoidea</taxon>
        <taxon>Euechinoidea</taxon>
        <taxon>Echinacea</taxon>
        <taxon>Camarodonta</taxon>
        <taxon>Echinidea</taxon>
        <taxon>Strongylocentrotidae</taxon>
        <taxon>Strongylocentrotus</taxon>
    </lineage>
</organism>
<dbReference type="InterPro" id="IPR036116">
    <property type="entry name" value="FN3_sf"/>
</dbReference>
<evidence type="ECO:0000259" key="2">
    <source>
        <dbReference type="PROSITE" id="PS50853"/>
    </source>
</evidence>
<dbReference type="PROSITE" id="PS50853">
    <property type="entry name" value="FN3"/>
    <property type="match status" value="6"/>
</dbReference>
<feature type="domain" description="Fibronectin type-III" evidence="2">
    <location>
        <begin position="10"/>
        <end position="100"/>
    </location>
</feature>
<dbReference type="Gene3D" id="2.60.40.10">
    <property type="entry name" value="Immunoglobulins"/>
    <property type="match status" value="8"/>
</dbReference>
<sequence>MVTFRNGQTGVTGLQIDSTTSFGFEISWSVVGTWDYYVITASLESGEEAPGYPMNTTSMSAQLIHLYPDTAYDIQVLPNLNDGEEGPWDSTSGTTDVSRIEVTVRSETFISVAYTLPEGQPSSNQQIRLGHFGSTLQTFDNQPVNNMGSIIFNSFPAVSPGDLLYASNAPSSDSTNYLNEIHFRYHPNPPQNVMVNPSSCDAFEVTFDLPATGGNYDGFKIRVNDGVRDTLMGSAKTLVIINGLAPSTPYTFNVTSFVGIGGDEAESEIFSDTRILGQYDNNETYVSSTSNTNLQVNWLDAATNGQQVCLKELCSTLRGDTPMCLPTNQTCPLFYTFEGLVPGRRYVVFVEYNDRTMEDVIFTQTKPNPPESLSATALGSDEIRVLLSPPQGEFDGYELSFSPSTGGPILLEPDTREHLLDNLQSDTTYNIQVFAYSGGNGQRLEGDVISTTATTDEEILVATNIQTNQIIVLWSAEMLDVNSFQTFRLSYSSSMESDSILIPKDALTTSNEYGHSVTDLVPGDLVTFNLETVTLSGQATLVDTIVRRTKPEMVSYFEGQTDSSTSIRLLWRAPSVGLYRGYLVSYSPANGDQSSSIELGPDEEELTITGLHFNRVFDVSIRSIMGKEGTYVESDPESAEVTTGYGKENEVNIYDLTSTSVSFTWWGTGLVESPIGLMPIGSCMAEEPPEQDVPFFLEATFDDLMPGARYAISGIGGDNVEFIALPDQVSNIVVKFINSSAVSFSWTAPSGCYDRIEISYAPDTCTNPSPIVLNQDEGNEYTLTLLQANEEYHLSFVTLQMTARSEPYVASVRTTCPEKEKLNVGSVQADSISLTWGNTTQATATGFTLVATPESSTPIIRELDLSVLEYTFDGLMSGVEYTVVLYVNGTAITDTVTQTTCPSEAQNVTVIFSTQTCLTFTWLPPEGNFHSYKVFVRHGNPPVFVLERTVYPDDDLNVLVENLDASTLYTIGVVTVVDGFKGKPALATQRTTDNLVMISAVPGDNQAVTVSWQRPDDADYVNLVYIPDIGNLTNSDLTNLTDLSVTIRSLTPGKRYVFILYVHGMDGQSALLAQTSYSLRPLSPVPYKGRTSATTSTAGVILRKGVYETYKITISPSGRTFQGDRARIINRDITGLEPDTEYTATVTFKTGDEEAEADYQFQTGMHLVKNFFF</sequence>
<keyword evidence="4" id="KW-1185">Reference proteome</keyword>
<dbReference type="CDD" id="cd00063">
    <property type="entry name" value="FN3"/>
    <property type="match status" value="6"/>
</dbReference>
<evidence type="ECO:0000313" key="4">
    <source>
        <dbReference type="Proteomes" id="UP000007110"/>
    </source>
</evidence>
<dbReference type="PANTHER" id="PTHR46708:SF2">
    <property type="entry name" value="FIBRONECTIN TYPE-III DOMAIN-CONTAINING PROTEIN"/>
    <property type="match status" value="1"/>
</dbReference>
<dbReference type="GeneID" id="105439689"/>
<feature type="domain" description="Fibronectin type-III" evidence="2">
    <location>
        <begin position="369"/>
        <end position="458"/>
    </location>
</feature>
<feature type="domain" description="Fibronectin type-III" evidence="2">
    <location>
        <begin position="189"/>
        <end position="276"/>
    </location>
</feature>
<dbReference type="InterPro" id="IPR013783">
    <property type="entry name" value="Ig-like_fold"/>
</dbReference>
<dbReference type="Pfam" id="PF00041">
    <property type="entry name" value="fn3"/>
    <property type="match status" value="5"/>
</dbReference>
<dbReference type="InterPro" id="IPR003961">
    <property type="entry name" value="FN3_dom"/>
</dbReference>
<feature type="domain" description="Fibronectin type-III" evidence="2">
    <location>
        <begin position="904"/>
        <end position="995"/>
    </location>
</feature>
<dbReference type="EnsemblMetazoa" id="XM_030988230">
    <property type="protein sequence ID" value="XP_030844090"/>
    <property type="gene ID" value="LOC105439689"/>
</dbReference>
<accession>A0A7M7NZL0</accession>
<dbReference type="KEGG" id="spu:105439689"/>
<protein>
    <recommendedName>
        <fullName evidence="2">Fibronectin type-III domain-containing protein</fullName>
    </recommendedName>
</protein>
<name>A0A7M7NZL0_STRPU</name>
<evidence type="ECO:0000256" key="1">
    <source>
        <dbReference type="ARBA" id="ARBA00022737"/>
    </source>
</evidence>
<dbReference type="SMART" id="SM00060">
    <property type="entry name" value="FN3"/>
    <property type="match status" value="9"/>
</dbReference>
<dbReference type="RefSeq" id="XP_030844090.1">
    <property type="nucleotide sequence ID" value="XM_030988230.1"/>
</dbReference>
<dbReference type="PANTHER" id="PTHR46708">
    <property type="entry name" value="TENASCIN"/>
    <property type="match status" value="1"/>
</dbReference>
<feature type="domain" description="Fibronectin type-III" evidence="2">
    <location>
        <begin position="728"/>
        <end position="818"/>
    </location>
</feature>
<dbReference type="Proteomes" id="UP000007110">
    <property type="component" value="Unassembled WGS sequence"/>
</dbReference>
<evidence type="ECO:0000313" key="3">
    <source>
        <dbReference type="EnsemblMetazoa" id="XP_030844090"/>
    </source>
</evidence>
<dbReference type="InterPro" id="IPR050991">
    <property type="entry name" value="ECM_Regulatory_Proteins"/>
</dbReference>
<reference evidence="4" key="1">
    <citation type="submission" date="2015-02" db="EMBL/GenBank/DDBJ databases">
        <title>Genome sequencing for Strongylocentrotus purpuratus.</title>
        <authorList>
            <person name="Murali S."/>
            <person name="Liu Y."/>
            <person name="Vee V."/>
            <person name="English A."/>
            <person name="Wang M."/>
            <person name="Skinner E."/>
            <person name="Han Y."/>
            <person name="Muzny D.M."/>
            <person name="Worley K.C."/>
            <person name="Gibbs R.A."/>
        </authorList>
    </citation>
    <scope>NUCLEOTIDE SEQUENCE</scope>
</reference>